<dbReference type="SUPFAM" id="SSF48113">
    <property type="entry name" value="Heme-dependent peroxidases"/>
    <property type="match status" value="1"/>
</dbReference>
<dbReference type="InterPro" id="IPR019791">
    <property type="entry name" value="Haem_peroxidase_animal"/>
</dbReference>
<organism evidence="1 2">
    <name type="scientific">Mesorhabditis belari</name>
    <dbReference type="NCBI Taxonomy" id="2138241"/>
    <lineage>
        <taxon>Eukaryota</taxon>
        <taxon>Metazoa</taxon>
        <taxon>Ecdysozoa</taxon>
        <taxon>Nematoda</taxon>
        <taxon>Chromadorea</taxon>
        <taxon>Rhabditida</taxon>
        <taxon>Rhabditina</taxon>
        <taxon>Rhabditomorpha</taxon>
        <taxon>Rhabditoidea</taxon>
        <taxon>Rhabditidae</taxon>
        <taxon>Mesorhabditinae</taxon>
        <taxon>Mesorhabditis</taxon>
    </lineage>
</organism>
<evidence type="ECO:0000313" key="1">
    <source>
        <dbReference type="Proteomes" id="UP000887575"/>
    </source>
</evidence>
<proteinExistence type="predicted"/>
<accession>A0AAF3EPS3</accession>
<keyword evidence="1" id="KW-1185">Reference proteome</keyword>
<dbReference type="WBParaSite" id="MBELARI_LOCUS1608">
    <property type="protein sequence ID" value="MBELARI_LOCUS1608"/>
    <property type="gene ID" value="MBELARI_LOCUS1608"/>
</dbReference>
<name>A0AAF3EPS3_9BILA</name>
<dbReference type="InterPro" id="IPR010255">
    <property type="entry name" value="Haem_peroxidase_sf"/>
</dbReference>
<protein>
    <submittedName>
        <fullName evidence="2">Uncharacterized protein</fullName>
    </submittedName>
</protein>
<evidence type="ECO:0000313" key="2">
    <source>
        <dbReference type="WBParaSite" id="MBELARI_LOCUS1608"/>
    </source>
</evidence>
<dbReference type="GO" id="GO:0006979">
    <property type="term" value="P:response to oxidative stress"/>
    <property type="evidence" value="ECO:0007669"/>
    <property type="project" value="InterPro"/>
</dbReference>
<dbReference type="AlphaFoldDB" id="A0AAF3EPS3"/>
<dbReference type="Proteomes" id="UP000887575">
    <property type="component" value="Unassembled WGS sequence"/>
</dbReference>
<sequence>MRRLLPPAYDDGFDEPRWRSTYCHPLPNARPISNLECFDRTSNEHQEYMHMFINSRHSPLSPSATAPEGRTLGLLRRVTRERLFLVRF</sequence>
<dbReference type="Pfam" id="PF03098">
    <property type="entry name" value="An_peroxidase"/>
    <property type="match status" value="1"/>
</dbReference>
<dbReference type="GO" id="GO:0020037">
    <property type="term" value="F:heme binding"/>
    <property type="evidence" value="ECO:0007669"/>
    <property type="project" value="InterPro"/>
</dbReference>
<reference evidence="2" key="1">
    <citation type="submission" date="2024-02" db="UniProtKB">
        <authorList>
            <consortium name="WormBaseParasite"/>
        </authorList>
    </citation>
    <scope>IDENTIFICATION</scope>
</reference>
<dbReference type="GO" id="GO:0004601">
    <property type="term" value="F:peroxidase activity"/>
    <property type="evidence" value="ECO:0007669"/>
    <property type="project" value="InterPro"/>
</dbReference>